<sequence length="184" mass="19476">MVRAWVSAAFVLLLLVGGCGSTAGGTVASSGSPFNATDIAWLQLAEALHARALPMLALAPGRSASPELVELAGRLAKEHGEGRERLRALLPRNGAGENPHAGHDMPGMPTADDLETLRGLRGKKFDRRFVPLVRAYLDQLVLVAEGEQRSGASEEVRRLATTMARAHGTELARLAEAAPEVSAR</sequence>
<proteinExistence type="predicted"/>
<comment type="caution">
    <text evidence="3">The sequence shown here is derived from an EMBL/GenBank/DDBJ whole genome shotgun (WGS) entry which is preliminary data.</text>
</comment>
<dbReference type="InterPro" id="IPR005183">
    <property type="entry name" value="DUF305_CopM-like"/>
</dbReference>
<keyword evidence="4" id="KW-1185">Reference proteome</keyword>
<protein>
    <submittedName>
        <fullName evidence="3">DUF305 domain-containing protein</fullName>
    </submittedName>
</protein>
<accession>A0ABV3H9N9</accession>
<evidence type="ECO:0000256" key="1">
    <source>
        <dbReference type="SAM" id="SignalP"/>
    </source>
</evidence>
<name>A0ABV3H9N9_9ACTN</name>
<evidence type="ECO:0000259" key="2">
    <source>
        <dbReference type="Pfam" id="PF03713"/>
    </source>
</evidence>
<evidence type="ECO:0000313" key="4">
    <source>
        <dbReference type="Proteomes" id="UP001552427"/>
    </source>
</evidence>
<keyword evidence="1" id="KW-0732">Signal</keyword>
<reference evidence="3 4" key="1">
    <citation type="submission" date="2024-06" db="EMBL/GenBank/DDBJ databases">
        <title>The Natural Products Discovery Center: Release of the First 8490 Sequenced Strains for Exploring Actinobacteria Biosynthetic Diversity.</title>
        <authorList>
            <person name="Kalkreuter E."/>
            <person name="Kautsar S.A."/>
            <person name="Yang D."/>
            <person name="Bader C.D."/>
            <person name="Teijaro C.N."/>
            <person name="Fluegel L."/>
            <person name="Davis C.M."/>
            <person name="Simpson J.R."/>
            <person name="Lauterbach L."/>
            <person name="Steele A.D."/>
            <person name="Gui C."/>
            <person name="Meng S."/>
            <person name="Li G."/>
            <person name="Viehrig K."/>
            <person name="Ye F."/>
            <person name="Su P."/>
            <person name="Kiefer A.F."/>
            <person name="Nichols A."/>
            <person name="Cepeda A.J."/>
            <person name="Yan W."/>
            <person name="Fan B."/>
            <person name="Jiang Y."/>
            <person name="Adhikari A."/>
            <person name="Zheng C.-J."/>
            <person name="Schuster L."/>
            <person name="Cowan T.M."/>
            <person name="Smanski M.J."/>
            <person name="Chevrette M.G."/>
            <person name="De Carvalho L.P.S."/>
            <person name="Shen B."/>
        </authorList>
    </citation>
    <scope>NUCLEOTIDE SEQUENCE [LARGE SCALE GENOMIC DNA]</scope>
    <source>
        <strain evidence="3 4">NPDC049574</strain>
    </source>
</reference>
<dbReference type="Pfam" id="PF03713">
    <property type="entry name" value="DUF305"/>
    <property type="match status" value="1"/>
</dbReference>
<dbReference type="RefSeq" id="WP_364454750.1">
    <property type="nucleotide sequence ID" value="NZ_JBFARM010000008.1"/>
</dbReference>
<feature type="domain" description="DUF305" evidence="2">
    <location>
        <begin position="38"/>
        <end position="176"/>
    </location>
</feature>
<dbReference type="InterPro" id="IPR012347">
    <property type="entry name" value="Ferritin-like"/>
</dbReference>
<feature type="chain" id="PRO_5045571558" evidence="1">
    <location>
        <begin position="24"/>
        <end position="184"/>
    </location>
</feature>
<gene>
    <name evidence="3" type="ORF">AB0K40_26530</name>
</gene>
<feature type="signal peptide" evidence="1">
    <location>
        <begin position="1"/>
        <end position="23"/>
    </location>
</feature>
<organism evidence="3 4">
    <name type="scientific">Nonomuraea bangladeshensis</name>
    <dbReference type="NCBI Taxonomy" id="404385"/>
    <lineage>
        <taxon>Bacteria</taxon>
        <taxon>Bacillati</taxon>
        <taxon>Actinomycetota</taxon>
        <taxon>Actinomycetes</taxon>
        <taxon>Streptosporangiales</taxon>
        <taxon>Streptosporangiaceae</taxon>
        <taxon>Nonomuraea</taxon>
    </lineage>
</organism>
<dbReference type="EMBL" id="JBFARM010000008">
    <property type="protein sequence ID" value="MEV4289079.1"/>
    <property type="molecule type" value="Genomic_DNA"/>
</dbReference>
<evidence type="ECO:0000313" key="3">
    <source>
        <dbReference type="EMBL" id="MEV4289079.1"/>
    </source>
</evidence>
<dbReference type="Proteomes" id="UP001552427">
    <property type="component" value="Unassembled WGS sequence"/>
</dbReference>
<dbReference type="Gene3D" id="1.20.1260.10">
    <property type="match status" value="1"/>
</dbReference>
<dbReference type="PROSITE" id="PS51257">
    <property type="entry name" value="PROKAR_LIPOPROTEIN"/>
    <property type="match status" value="1"/>
</dbReference>